<evidence type="ECO:0000256" key="5">
    <source>
        <dbReference type="SAM" id="MobiDB-lite"/>
    </source>
</evidence>
<dbReference type="Gene3D" id="1.20.1560.10">
    <property type="entry name" value="ABC transporter type 1, transmembrane domain"/>
    <property type="match status" value="1"/>
</dbReference>
<dbReference type="Gene3D" id="1.10.418.20">
    <property type="match status" value="1"/>
</dbReference>
<feature type="region of interest" description="Disordered" evidence="5">
    <location>
        <begin position="221"/>
        <end position="248"/>
    </location>
</feature>
<name>A0AAN9FHV0_CROPI</name>
<dbReference type="PROSITE" id="PS50929">
    <property type="entry name" value="ABC_TM1F"/>
    <property type="match status" value="1"/>
</dbReference>
<reference evidence="7 8" key="1">
    <citation type="submission" date="2024-01" db="EMBL/GenBank/DDBJ databases">
        <title>The genomes of 5 underutilized Papilionoideae crops provide insights into root nodulation and disease resistanc.</title>
        <authorList>
            <person name="Yuan L."/>
        </authorList>
    </citation>
    <scope>NUCLEOTIDE SEQUENCE [LARGE SCALE GENOMIC DNA]</scope>
    <source>
        <strain evidence="7">ZHUSHIDOU_FW_LH</strain>
        <tissue evidence="7">Leaf</tissue>
    </source>
</reference>
<keyword evidence="4" id="KW-0472">Membrane</keyword>
<sequence>MLTRDCQAKKGETSGHTKESIASPEKKKGTKEAIVSPEKKKGKYVAQESNLQEKPNGLCAINVGDKVPKQTNGIDCGYFVTKFMKDIVLHHEDNKIPQMHTDEGSMGRGEWPDQGGVRYAGVVDSDEDGGADVDMMKLILVHDFGSGSDVKGGVAIDFDGSEDGEGVSSNGDVLVAMEMVVGRIPTTSYTADYCLTDTDSKKLNIRDLSLLQNETHTAAIKQDSTQRSCESRELDDNDASVSNVNMDDMKQGLPSKVSSFKCGSCRNCETKNLGRITKTKLLNVIEGKMFMTGFSGDMEAAHAKATQLAREAIANMRTIAAFNSETKIVGLFTSNLETPLRRCFWKGQISGNGYGIAQFALYASYALDIRLYKNN</sequence>
<comment type="subcellular location">
    <subcellularLocation>
        <location evidence="1">Membrane</location>
        <topology evidence="1">Multi-pass membrane protein</topology>
    </subcellularLocation>
</comment>
<proteinExistence type="predicted"/>
<keyword evidence="2" id="KW-0812">Transmembrane</keyword>
<dbReference type="PANTHER" id="PTHR24221">
    <property type="entry name" value="ATP-BINDING CASSETTE SUB-FAMILY B"/>
    <property type="match status" value="1"/>
</dbReference>
<accession>A0AAN9FHV0</accession>
<protein>
    <recommendedName>
        <fullName evidence="6">ABC transmembrane type-1 domain-containing protein</fullName>
    </recommendedName>
</protein>
<comment type="caution">
    <text evidence="7">The sequence shown here is derived from an EMBL/GenBank/DDBJ whole genome shotgun (WGS) entry which is preliminary data.</text>
</comment>
<dbReference type="InterPro" id="IPR011527">
    <property type="entry name" value="ABC1_TM_dom"/>
</dbReference>
<feature type="region of interest" description="Disordered" evidence="5">
    <location>
        <begin position="1"/>
        <end position="43"/>
    </location>
</feature>
<evidence type="ECO:0000256" key="3">
    <source>
        <dbReference type="ARBA" id="ARBA00022989"/>
    </source>
</evidence>
<dbReference type="InterPro" id="IPR038765">
    <property type="entry name" value="Papain-like_cys_pep_sf"/>
</dbReference>
<dbReference type="SUPFAM" id="SSF90123">
    <property type="entry name" value="ABC transporter transmembrane region"/>
    <property type="match status" value="1"/>
</dbReference>
<dbReference type="EMBL" id="JAYWIO010000003">
    <property type="protein sequence ID" value="KAK7274756.1"/>
    <property type="molecule type" value="Genomic_DNA"/>
</dbReference>
<organism evidence="7 8">
    <name type="scientific">Crotalaria pallida</name>
    <name type="common">Smooth rattlebox</name>
    <name type="synonym">Crotalaria striata</name>
    <dbReference type="NCBI Taxonomy" id="3830"/>
    <lineage>
        <taxon>Eukaryota</taxon>
        <taxon>Viridiplantae</taxon>
        <taxon>Streptophyta</taxon>
        <taxon>Embryophyta</taxon>
        <taxon>Tracheophyta</taxon>
        <taxon>Spermatophyta</taxon>
        <taxon>Magnoliopsida</taxon>
        <taxon>eudicotyledons</taxon>
        <taxon>Gunneridae</taxon>
        <taxon>Pentapetalae</taxon>
        <taxon>rosids</taxon>
        <taxon>fabids</taxon>
        <taxon>Fabales</taxon>
        <taxon>Fabaceae</taxon>
        <taxon>Papilionoideae</taxon>
        <taxon>50 kb inversion clade</taxon>
        <taxon>genistoids sensu lato</taxon>
        <taxon>core genistoids</taxon>
        <taxon>Crotalarieae</taxon>
        <taxon>Crotalaria</taxon>
    </lineage>
</organism>
<dbReference type="InterPro" id="IPR039421">
    <property type="entry name" value="Type_1_exporter"/>
</dbReference>
<dbReference type="GO" id="GO:0140359">
    <property type="term" value="F:ABC-type transporter activity"/>
    <property type="evidence" value="ECO:0007669"/>
    <property type="project" value="InterPro"/>
</dbReference>
<gene>
    <name evidence="7" type="ORF">RIF29_15854</name>
</gene>
<dbReference type="PANTHER" id="PTHR24221:SF489">
    <property type="entry name" value="ABC TRANSPORTER B FAMILY MEMBER 1"/>
    <property type="match status" value="1"/>
</dbReference>
<evidence type="ECO:0000256" key="1">
    <source>
        <dbReference type="ARBA" id="ARBA00004141"/>
    </source>
</evidence>
<dbReference type="GO" id="GO:0016020">
    <property type="term" value="C:membrane"/>
    <property type="evidence" value="ECO:0007669"/>
    <property type="project" value="UniProtKB-SubCell"/>
</dbReference>
<dbReference type="AlphaFoldDB" id="A0AAN9FHV0"/>
<evidence type="ECO:0000259" key="6">
    <source>
        <dbReference type="PROSITE" id="PS50929"/>
    </source>
</evidence>
<dbReference type="Proteomes" id="UP001372338">
    <property type="component" value="Unassembled WGS sequence"/>
</dbReference>
<feature type="compositionally biased region" description="Basic and acidic residues" evidence="5">
    <location>
        <begin position="1"/>
        <end position="31"/>
    </location>
</feature>
<keyword evidence="8" id="KW-1185">Reference proteome</keyword>
<feature type="domain" description="ABC transmembrane type-1" evidence="6">
    <location>
        <begin position="290"/>
        <end position="367"/>
    </location>
</feature>
<evidence type="ECO:0000256" key="2">
    <source>
        <dbReference type="ARBA" id="ARBA00022692"/>
    </source>
</evidence>
<keyword evidence="3" id="KW-1133">Transmembrane helix</keyword>
<dbReference type="Pfam" id="PF00664">
    <property type="entry name" value="ABC_membrane"/>
    <property type="match status" value="1"/>
</dbReference>
<dbReference type="SUPFAM" id="SSF54001">
    <property type="entry name" value="Cysteine proteinases"/>
    <property type="match status" value="1"/>
</dbReference>
<evidence type="ECO:0000313" key="7">
    <source>
        <dbReference type="EMBL" id="KAK7274756.1"/>
    </source>
</evidence>
<dbReference type="GO" id="GO:0005524">
    <property type="term" value="F:ATP binding"/>
    <property type="evidence" value="ECO:0007669"/>
    <property type="project" value="InterPro"/>
</dbReference>
<evidence type="ECO:0000313" key="8">
    <source>
        <dbReference type="Proteomes" id="UP001372338"/>
    </source>
</evidence>
<dbReference type="InterPro" id="IPR036640">
    <property type="entry name" value="ABC1_TM_sf"/>
</dbReference>
<evidence type="ECO:0000256" key="4">
    <source>
        <dbReference type="ARBA" id="ARBA00023136"/>
    </source>
</evidence>